<sequence length="55" mass="6715">SLIRKRTAVYATEEKALRVMLEGEQEEERKRDREKRQKKEKEKLLLKKREVDAML</sequence>
<feature type="non-terminal residue" evidence="2">
    <location>
        <position position="55"/>
    </location>
</feature>
<name>A0ABD0QV20_CIRMR</name>
<dbReference type="EMBL" id="JAMKFB020000007">
    <property type="protein sequence ID" value="KAL0189575.1"/>
    <property type="molecule type" value="Genomic_DNA"/>
</dbReference>
<dbReference type="InterPro" id="IPR052831">
    <property type="entry name" value="Apoptosis_promoter"/>
</dbReference>
<accession>A0ABD0QV20</accession>
<protein>
    <submittedName>
        <fullName evidence="2">Uncharacterized protein</fullName>
    </submittedName>
</protein>
<keyword evidence="3" id="KW-1185">Reference proteome</keyword>
<feature type="compositionally biased region" description="Basic and acidic residues" evidence="1">
    <location>
        <begin position="27"/>
        <end position="41"/>
    </location>
</feature>
<proteinExistence type="predicted"/>
<gene>
    <name evidence="2" type="ORF">M9458_016674</name>
</gene>
<reference evidence="2 3" key="1">
    <citation type="submission" date="2024-05" db="EMBL/GenBank/DDBJ databases">
        <title>Genome sequencing and assembly of Indian major carp, Cirrhinus mrigala (Hamilton, 1822).</title>
        <authorList>
            <person name="Mohindra V."/>
            <person name="Chowdhury L.M."/>
            <person name="Lal K."/>
            <person name="Jena J.K."/>
        </authorList>
    </citation>
    <scope>NUCLEOTIDE SEQUENCE [LARGE SCALE GENOMIC DNA]</scope>
    <source>
        <strain evidence="2">CM1030</strain>
        <tissue evidence="2">Blood</tissue>
    </source>
</reference>
<evidence type="ECO:0000313" key="2">
    <source>
        <dbReference type="EMBL" id="KAL0189575.1"/>
    </source>
</evidence>
<dbReference type="Pfam" id="PF16021">
    <property type="entry name" value="PDCD7"/>
    <property type="match status" value="1"/>
</dbReference>
<evidence type="ECO:0000313" key="3">
    <source>
        <dbReference type="Proteomes" id="UP001529510"/>
    </source>
</evidence>
<comment type="caution">
    <text evidence="2">The sequence shown here is derived from an EMBL/GenBank/DDBJ whole genome shotgun (WGS) entry which is preliminary data.</text>
</comment>
<dbReference type="InterPro" id="IPR031974">
    <property type="entry name" value="PDCD7"/>
</dbReference>
<feature type="non-terminal residue" evidence="2">
    <location>
        <position position="1"/>
    </location>
</feature>
<evidence type="ECO:0000256" key="1">
    <source>
        <dbReference type="SAM" id="MobiDB-lite"/>
    </source>
</evidence>
<dbReference type="PANTHER" id="PTHR48190">
    <property type="entry name" value="PROGRAMMED CELL DEATH PROTEIN 7"/>
    <property type="match status" value="1"/>
</dbReference>
<dbReference type="Proteomes" id="UP001529510">
    <property type="component" value="Unassembled WGS sequence"/>
</dbReference>
<dbReference type="AlphaFoldDB" id="A0ABD0QV20"/>
<dbReference type="PANTHER" id="PTHR48190:SF2">
    <property type="entry name" value="PROGRAMMED CELL DEATH PROTEIN 7"/>
    <property type="match status" value="1"/>
</dbReference>
<organism evidence="2 3">
    <name type="scientific">Cirrhinus mrigala</name>
    <name type="common">Mrigala</name>
    <dbReference type="NCBI Taxonomy" id="683832"/>
    <lineage>
        <taxon>Eukaryota</taxon>
        <taxon>Metazoa</taxon>
        <taxon>Chordata</taxon>
        <taxon>Craniata</taxon>
        <taxon>Vertebrata</taxon>
        <taxon>Euteleostomi</taxon>
        <taxon>Actinopterygii</taxon>
        <taxon>Neopterygii</taxon>
        <taxon>Teleostei</taxon>
        <taxon>Ostariophysi</taxon>
        <taxon>Cypriniformes</taxon>
        <taxon>Cyprinidae</taxon>
        <taxon>Labeoninae</taxon>
        <taxon>Labeonini</taxon>
        <taxon>Cirrhinus</taxon>
    </lineage>
</organism>
<feature type="region of interest" description="Disordered" evidence="1">
    <location>
        <begin position="22"/>
        <end position="41"/>
    </location>
</feature>